<evidence type="ECO:0000313" key="1">
    <source>
        <dbReference type="EMBL" id="KAI6661012.1"/>
    </source>
</evidence>
<organism evidence="1 2">
    <name type="scientific">Oopsacas minuta</name>
    <dbReference type="NCBI Taxonomy" id="111878"/>
    <lineage>
        <taxon>Eukaryota</taxon>
        <taxon>Metazoa</taxon>
        <taxon>Porifera</taxon>
        <taxon>Hexactinellida</taxon>
        <taxon>Hexasterophora</taxon>
        <taxon>Lyssacinosida</taxon>
        <taxon>Leucopsacidae</taxon>
        <taxon>Oopsacas</taxon>
    </lineage>
</organism>
<gene>
    <name evidence="1" type="ORF">LOD99_13735</name>
</gene>
<evidence type="ECO:0000313" key="2">
    <source>
        <dbReference type="Proteomes" id="UP001165289"/>
    </source>
</evidence>
<keyword evidence="2" id="KW-1185">Reference proteome</keyword>
<comment type="caution">
    <text evidence="1">The sequence shown here is derived from an EMBL/GenBank/DDBJ whole genome shotgun (WGS) entry which is preliminary data.</text>
</comment>
<reference evidence="1 2" key="1">
    <citation type="journal article" date="2023" name="BMC Biol.">
        <title>The compact genome of the sponge Oopsacas minuta (Hexactinellida) is lacking key metazoan core genes.</title>
        <authorList>
            <person name="Santini S."/>
            <person name="Schenkelaars Q."/>
            <person name="Jourda C."/>
            <person name="Duchesne M."/>
            <person name="Belahbib H."/>
            <person name="Rocher C."/>
            <person name="Selva M."/>
            <person name="Riesgo A."/>
            <person name="Vervoort M."/>
            <person name="Leys S.P."/>
            <person name="Kodjabachian L."/>
            <person name="Le Bivic A."/>
            <person name="Borchiellini C."/>
            <person name="Claverie J.M."/>
            <person name="Renard E."/>
        </authorList>
    </citation>
    <scope>NUCLEOTIDE SEQUENCE [LARGE SCALE GENOMIC DNA]</scope>
    <source>
        <strain evidence="1">SPO-2</strain>
    </source>
</reference>
<protein>
    <submittedName>
        <fullName evidence="1">Uncharacterized protein</fullName>
    </submittedName>
</protein>
<name>A0AAV7KI23_9METZ</name>
<accession>A0AAV7KI23</accession>
<sequence length="157" mass="17923">MVQGTFFGFTDDAQLGEKHIMVLEEEKSEFLYKVYRPYFQSVIDHINVRMESTELISAMSVFDPRHPCVEQRIKVGGDEGISQPDIEAKETESEWKLFRRLIFLQYKGRSLQFILSRLLGNGEIYAAFPNLAKIAAILEVLPVTTATVEGVSAIRNY</sequence>
<dbReference type="AlphaFoldDB" id="A0AAV7KI23"/>
<dbReference type="Proteomes" id="UP001165289">
    <property type="component" value="Unassembled WGS sequence"/>
</dbReference>
<dbReference type="EMBL" id="JAKMXF010000022">
    <property type="protein sequence ID" value="KAI6661012.1"/>
    <property type="molecule type" value="Genomic_DNA"/>
</dbReference>
<proteinExistence type="predicted"/>